<name>A0A645CJK2_9ZZZZ</name>
<evidence type="ECO:0000313" key="3">
    <source>
        <dbReference type="EMBL" id="MPM76942.1"/>
    </source>
</evidence>
<feature type="coiled-coil region" evidence="1">
    <location>
        <begin position="179"/>
        <end position="206"/>
    </location>
</feature>
<keyword evidence="2" id="KW-0812">Transmembrane</keyword>
<keyword evidence="1" id="KW-0175">Coiled coil</keyword>
<keyword evidence="2" id="KW-0472">Membrane</keyword>
<keyword evidence="2" id="KW-1133">Transmembrane helix</keyword>
<comment type="caution">
    <text evidence="3">The sequence shown here is derived from an EMBL/GenBank/DDBJ whole genome shotgun (WGS) entry which is preliminary data.</text>
</comment>
<dbReference type="EMBL" id="VSSQ01027611">
    <property type="protein sequence ID" value="MPM76942.1"/>
    <property type="molecule type" value="Genomic_DNA"/>
</dbReference>
<evidence type="ECO:0000256" key="2">
    <source>
        <dbReference type="SAM" id="Phobius"/>
    </source>
</evidence>
<proteinExistence type="predicted"/>
<protein>
    <submittedName>
        <fullName evidence="3">Uncharacterized protein</fullName>
    </submittedName>
</protein>
<evidence type="ECO:0000256" key="1">
    <source>
        <dbReference type="SAM" id="Coils"/>
    </source>
</evidence>
<accession>A0A645CJK2</accession>
<feature type="transmembrane region" description="Helical" evidence="2">
    <location>
        <begin position="213"/>
        <end position="237"/>
    </location>
</feature>
<gene>
    <name evidence="3" type="ORF">SDC9_123941</name>
</gene>
<sequence length="243" mass="27855">MDNLSRTKNNSELYEKLHMDSEQDISSQDLSRFANRLHEINNERFEAMEPEATSINAIHARRDEYLTSEPAAKQVSSFNNEYLDEFINEVRQYNIKKGIRTADDTQTNILRGIRKDEPAAVESGLKKDLLQHPIASVINETISSQMQEMIHDEVIPVSEPQNIDIKASSQPEPLNDSPNQALMEETQKLRKQIEDHDNELNMVNDQVSNTNRILNFVLVLLFLTLLVALACLAYYLLMNRGII</sequence>
<dbReference type="AlphaFoldDB" id="A0A645CJK2"/>
<organism evidence="3">
    <name type="scientific">bioreactor metagenome</name>
    <dbReference type="NCBI Taxonomy" id="1076179"/>
    <lineage>
        <taxon>unclassified sequences</taxon>
        <taxon>metagenomes</taxon>
        <taxon>ecological metagenomes</taxon>
    </lineage>
</organism>
<reference evidence="3" key="1">
    <citation type="submission" date="2019-08" db="EMBL/GenBank/DDBJ databases">
        <authorList>
            <person name="Kucharzyk K."/>
            <person name="Murdoch R.W."/>
            <person name="Higgins S."/>
            <person name="Loffler F."/>
        </authorList>
    </citation>
    <scope>NUCLEOTIDE SEQUENCE</scope>
</reference>